<evidence type="ECO:0000313" key="2">
    <source>
        <dbReference type="EMBL" id="EHY60188.1"/>
    </source>
</evidence>
<keyword evidence="1" id="KW-0732">Signal</keyword>
<accession>H6CAM4</accession>
<protein>
    <recommendedName>
        <fullName evidence="4">Secreted protein</fullName>
    </recommendedName>
</protein>
<proteinExistence type="predicted"/>
<evidence type="ECO:0008006" key="4">
    <source>
        <dbReference type="Google" id="ProtNLM"/>
    </source>
</evidence>
<evidence type="ECO:0000313" key="3">
    <source>
        <dbReference type="Proteomes" id="UP000007304"/>
    </source>
</evidence>
<dbReference type="EMBL" id="JH226136">
    <property type="protein sequence ID" value="EHY60188.1"/>
    <property type="molecule type" value="Genomic_DNA"/>
</dbReference>
<organism evidence="2 3">
    <name type="scientific">Exophiala dermatitidis (strain ATCC 34100 / CBS 525.76 / NIH/UT8656)</name>
    <name type="common">Black yeast</name>
    <name type="synonym">Wangiella dermatitidis</name>
    <dbReference type="NCBI Taxonomy" id="858893"/>
    <lineage>
        <taxon>Eukaryota</taxon>
        <taxon>Fungi</taxon>
        <taxon>Dikarya</taxon>
        <taxon>Ascomycota</taxon>
        <taxon>Pezizomycotina</taxon>
        <taxon>Eurotiomycetes</taxon>
        <taxon>Chaetothyriomycetidae</taxon>
        <taxon>Chaetothyriales</taxon>
        <taxon>Herpotrichiellaceae</taxon>
        <taxon>Exophiala</taxon>
    </lineage>
</organism>
<sequence>MFGRVILRLVAILYVQFHRISLPPHPPDVLQWWTLRTCTGTSDLGESHSLQAQFRPVFGLSPFIHTSRIPLLPLQCASVTEAFPECMALTRNTTLHGRGLDNKYFKFTWLQCRCNRAQREKKQFCQSVDSCLQSPAVSMLLVQVPGHKDTSVTNLTQLHSIFGSSLLQ</sequence>
<keyword evidence="3" id="KW-1185">Reference proteome</keyword>
<dbReference type="Proteomes" id="UP000007304">
    <property type="component" value="Unassembled WGS sequence"/>
</dbReference>
<dbReference type="VEuPathDB" id="FungiDB:HMPREF1120_08158"/>
<dbReference type="GeneID" id="20312797"/>
<reference evidence="2" key="1">
    <citation type="submission" date="2011-07" db="EMBL/GenBank/DDBJ databases">
        <title>The Genome Sequence of Exophiala (Wangiella) dermatitidis NIH/UT8656.</title>
        <authorList>
            <consortium name="The Broad Institute Genome Sequencing Platform"/>
            <person name="Cuomo C."/>
            <person name="Wang Z."/>
            <person name="Hunicke-Smith S."/>
            <person name="Szanislo P.J."/>
            <person name="Earl A."/>
            <person name="Young S.K."/>
            <person name="Zeng Q."/>
            <person name="Gargeya S."/>
            <person name="Fitzgerald M."/>
            <person name="Haas B."/>
            <person name="Abouelleil A."/>
            <person name="Alvarado L."/>
            <person name="Arachchi H.M."/>
            <person name="Berlin A."/>
            <person name="Brown A."/>
            <person name="Chapman S.B."/>
            <person name="Chen Z."/>
            <person name="Dunbar C."/>
            <person name="Freedman E."/>
            <person name="Gearin G."/>
            <person name="Gellesch M."/>
            <person name="Goldberg J."/>
            <person name="Griggs A."/>
            <person name="Gujja S."/>
            <person name="Heiman D."/>
            <person name="Howarth C."/>
            <person name="Larson L."/>
            <person name="Lui A."/>
            <person name="MacDonald P.J.P."/>
            <person name="Montmayeur A."/>
            <person name="Murphy C."/>
            <person name="Neiman D."/>
            <person name="Pearson M."/>
            <person name="Priest M."/>
            <person name="Roberts A."/>
            <person name="Saif S."/>
            <person name="Shea T."/>
            <person name="Shenoy N."/>
            <person name="Sisk P."/>
            <person name="Stolte C."/>
            <person name="Sykes S."/>
            <person name="Wortman J."/>
            <person name="Nusbaum C."/>
            <person name="Birren B."/>
        </authorList>
    </citation>
    <scope>NUCLEOTIDE SEQUENCE</scope>
    <source>
        <strain evidence="2">NIH/UT8656</strain>
    </source>
</reference>
<feature type="signal peptide" evidence="1">
    <location>
        <begin position="1"/>
        <end position="17"/>
    </location>
</feature>
<dbReference type="HOGENOM" id="CLU_1586481_0_0_1"/>
<dbReference type="AlphaFoldDB" id="H6CAM4"/>
<name>H6CAM4_EXODN</name>
<dbReference type="RefSeq" id="XP_009160649.1">
    <property type="nucleotide sequence ID" value="XM_009162401.1"/>
</dbReference>
<dbReference type="InParanoid" id="H6CAM4"/>
<evidence type="ECO:0000256" key="1">
    <source>
        <dbReference type="SAM" id="SignalP"/>
    </source>
</evidence>
<feature type="chain" id="PRO_5003603153" description="Secreted protein" evidence="1">
    <location>
        <begin position="18"/>
        <end position="168"/>
    </location>
</feature>
<gene>
    <name evidence="2" type="ORF">HMPREF1120_08158</name>
</gene>